<proteinExistence type="predicted"/>
<evidence type="ECO:0000259" key="1">
    <source>
        <dbReference type="Pfam" id="PF13556"/>
    </source>
</evidence>
<keyword evidence="3" id="KW-1185">Reference proteome</keyword>
<dbReference type="InterPro" id="IPR051448">
    <property type="entry name" value="CdaR-like_regulators"/>
</dbReference>
<organism evidence="2 3">
    <name type="scientific">Jeotgalibacillus malaysiensis</name>
    <dbReference type="NCBI Taxonomy" id="1508404"/>
    <lineage>
        <taxon>Bacteria</taxon>
        <taxon>Bacillati</taxon>
        <taxon>Bacillota</taxon>
        <taxon>Bacilli</taxon>
        <taxon>Bacillales</taxon>
        <taxon>Caryophanaceae</taxon>
        <taxon>Jeotgalibacillus</taxon>
    </lineage>
</organism>
<dbReference type="Pfam" id="PF13556">
    <property type="entry name" value="HTH_30"/>
    <property type="match status" value="1"/>
</dbReference>
<accession>A0A0B5AKR4</accession>
<dbReference type="HOGENOM" id="CLU_081318_0_0_9"/>
<protein>
    <recommendedName>
        <fullName evidence="1">PucR C-terminal helix-turn-helix domain-containing protein</fullName>
    </recommendedName>
</protein>
<dbReference type="Gene3D" id="1.10.10.2840">
    <property type="entry name" value="PucR C-terminal helix-turn-helix domain"/>
    <property type="match status" value="1"/>
</dbReference>
<gene>
    <name evidence="2" type="ORF">JMA_13240</name>
</gene>
<evidence type="ECO:0000313" key="3">
    <source>
        <dbReference type="Proteomes" id="UP000031449"/>
    </source>
</evidence>
<dbReference type="OrthoDB" id="9792148at2"/>
<dbReference type="STRING" id="1508404.JMA_13240"/>
<name>A0A0B5AKR4_9BACL</name>
<feature type="domain" description="PucR C-terminal helix-turn-helix" evidence="1">
    <location>
        <begin position="238"/>
        <end position="290"/>
    </location>
</feature>
<dbReference type="SUPFAM" id="SSF46689">
    <property type="entry name" value="Homeodomain-like"/>
    <property type="match status" value="1"/>
</dbReference>
<dbReference type="InterPro" id="IPR009057">
    <property type="entry name" value="Homeodomain-like_sf"/>
</dbReference>
<dbReference type="PANTHER" id="PTHR33744">
    <property type="entry name" value="CARBOHYDRATE DIACID REGULATOR"/>
    <property type="match status" value="1"/>
</dbReference>
<dbReference type="InterPro" id="IPR042070">
    <property type="entry name" value="PucR_C-HTH_sf"/>
</dbReference>
<dbReference type="InterPro" id="IPR025736">
    <property type="entry name" value="PucR_C-HTH_dom"/>
</dbReference>
<sequence length="305" mass="35127">MSAFRSILQMFPDAKQPDQVKPEKYDYYTWYRDPAADQFIGFSKSALSDREKELLSIILTPSAVPPSGPAGEWLRYLSEENARCPYDHGKVFRMVQYISDTPFQTDGEQALHYVFSDQAIVIQTDEYSGFVIEPQTEDTLSLDELASAAQAIENDLEMKVTFFAGSFHSSGANTKTMLEMERAWFERHIPFESKRSVLSLFDVMPINLMNRFSDFEKDTLFAAIFELFDQERDLPKIIQSFVENLSNVSSTAKLLYMHRNSLQYRLDKFSEKAGIDIKTFNGGLIAYFACLEWNQRISSKEDWSL</sequence>
<dbReference type="KEGG" id="jeo:JMA_13240"/>
<dbReference type="EMBL" id="CP009416">
    <property type="protein sequence ID" value="AJD90641.1"/>
    <property type="molecule type" value="Genomic_DNA"/>
</dbReference>
<reference evidence="2 3" key="1">
    <citation type="submission" date="2014-08" db="EMBL/GenBank/DDBJ databases">
        <title>Complete genome of a marine bacteria Jeotgalibacillus malaysiensis.</title>
        <authorList>
            <person name="Yaakop A.S."/>
            <person name="Chan K.-G."/>
            <person name="Goh K.M."/>
        </authorList>
    </citation>
    <scope>NUCLEOTIDE SEQUENCE [LARGE SCALE GENOMIC DNA]</scope>
    <source>
        <strain evidence="2 3">D5</strain>
    </source>
</reference>
<dbReference type="Proteomes" id="UP000031449">
    <property type="component" value="Chromosome"/>
</dbReference>
<dbReference type="BioCyc" id="JESP1508404:G14D9-10578-MONOMER"/>
<dbReference type="AlphaFoldDB" id="A0A0B5AKR4"/>
<dbReference type="PANTHER" id="PTHR33744:SF15">
    <property type="entry name" value="CARBOHYDRATE DIACID REGULATOR"/>
    <property type="match status" value="1"/>
</dbReference>
<evidence type="ECO:0000313" key="2">
    <source>
        <dbReference type="EMBL" id="AJD90641.1"/>
    </source>
</evidence>